<dbReference type="InterPro" id="IPR051405">
    <property type="entry name" value="phD/YefM_antitoxin"/>
</dbReference>
<evidence type="ECO:0000256" key="2">
    <source>
        <dbReference type="RuleBase" id="RU362080"/>
    </source>
</evidence>
<protein>
    <recommendedName>
        <fullName evidence="2">Antitoxin</fullName>
    </recommendedName>
</protein>
<organism evidence="3 4">
    <name type="scientific">Providencia stuartii</name>
    <dbReference type="NCBI Taxonomy" id="588"/>
    <lineage>
        <taxon>Bacteria</taxon>
        <taxon>Pseudomonadati</taxon>
        <taxon>Pseudomonadota</taxon>
        <taxon>Gammaproteobacteria</taxon>
        <taxon>Enterobacterales</taxon>
        <taxon>Morganellaceae</taxon>
        <taxon>Providencia</taxon>
    </lineage>
</organism>
<evidence type="ECO:0000313" key="4">
    <source>
        <dbReference type="Proteomes" id="UP000179588"/>
    </source>
</evidence>
<dbReference type="Gene3D" id="3.40.1620.10">
    <property type="entry name" value="YefM-like domain"/>
    <property type="match status" value="1"/>
</dbReference>
<proteinExistence type="inferred from homology"/>
<dbReference type="OrthoDB" id="9802003at2"/>
<dbReference type="Pfam" id="PF02604">
    <property type="entry name" value="PhdYeFM_antitox"/>
    <property type="match status" value="1"/>
</dbReference>
<accession>A0A1S1HMF7</accession>
<sequence>MKTISFSDARSNLKAVLDRVVDDADTTIITRRDSEDAVVMSLEYYNSLMETIYLLRSPANAEHLNKSIAQFKAGKVKKKELINE</sequence>
<dbReference type="NCBIfam" id="TIGR01552">
    <property type="entry name" value="phd_fam"/>
    <property type="match status" value="1"/>
</dbReference>
<comment type="function">
    <text evidence="2">Antitoxin component of a type II toxin-antitoxin (TA) system.</text>
</comment>
<comment type="caution">
    <text evidence="3">The sequence shown here is derived from an EMBL/GenBank/DDBJ whole genome shotgun (WGS) entry which is preliminary data.</text>
</comment>
<dbReference type="Gene3D" id="6.10.250.330">
    <property type="match status" value="1"/>
</dbReference>
<evidence type="ECO:0000256" key="1">
    <source>
        <dbReference type="ARBA" id="ARBA00009981"/>
    </source>
</evidence>
<gene>
    <name evidence="3" type="ORF">A3Q29_10815</name>
</gene>
<dbReference type="InterPro" id="IPR036165">
    <property type="entry name" value="YefM-like_sf"/>
</dbReference>
<dbReference type="PANTHER" id="PTHR33713">
    <property type="entry name" value="ANTITOXIN YAFN-RELATED"/>
    <property type="match status" value="1"/>
</dbReference>
<comment type="similarity">
    <text evidence="1 2">Belongs to the phD/YefM antitoxin family.</text>
</comment>
<name>A0A1S1HMF7_PROST</name>
<evidence type="ECO:0000313" key="3">
    <source>
        <dbReference type="EMBL" id="OHT22601.1"/>
    </source>
</evidence>
<dbReference type="AlphaFoldDB" id="A0A1S1HMF7"/>
<reference evidence="3 4" key="1">
    <citation type="submission" date="2016-03" db="EMBL/GenBank/DDBJ databases">
        <title>Genome sequence of Providencia stuartii strain, isolated from the salivary glands of larval Lucilia sericata.</title>
        <authorList>
            <person name="Yuan Y."/>
            <person name="Zhang Y."/>
            <person name="Fu S."/>
            <person name="Crippen T.L."/>
            <person name="Visi D."/>
            <person name="Benbow M.E."/>
            <person name="Allen M."/>
            <person name="Tomberlin J.K."/>
            <person name="Sze S.-H."/>
            <person name="Tarone A.M."/>
        </authorList>
    </citation>
    <scope>NUCLEOTIDE SEQUENCE [LARGE SCALE GENOMIC DNA]</scope>
    <source>
        <strain evidence="3 4">Crippen</strain>
    </source>
</reference>
<dbReference type="InterPro" id="IPR006442">
    <property type="entry name" value="Antitoxin_Phd/YefM"/>
</dbReference>
<keyword evidence="4" id="KW-1185">Reference proteome</keyword>
<dbReference type="RefSeq" id="WP_070929915.1">
    <property type="nucleotide sequence ID" value="NZ_VAUE01000049.1"/>
</dbReference>
<dbReference type="SUPFAM" id="SSF143120">
    <property type="entry name" value="YefM-like"/>
    <property type="match status" value="1"/>
</dbReference>
<dbReference type="EMBL" id="LVIE01000223">
    <property type="protein sequence ID" value="OHT22601.1"/>
    <property type="molecule type" value="Genomic_DNA"/>
</dbReference>
<dbReference type="Proteomes" id="UP000179588">
    <property type="component" value="Unassembled WGS sequence"/>
</dbReference>
<dbReference type="PANTHER" id="PTHR33713:SF6">
    <property type="entry name" value="ANTITOXIN YEFM"/>
    <property type="match status" value="1"/>
</dbReference>